<evidence type="ECO:0000313" key="16">
    <source>
        <dbReference type="Proteomes" id="UP000008810"/>
    </source>
</evidence>
<feature type="domain" description="O-methyltransferase C-terminal" evidence="12">
    <location>
        <begin position="142"/>
        <end position="356"/>
    </location>
</feature>
<evidence type="ECO:0000256" key="4">
    <source>
        <dbReference type="ARBA" id="ARBA00022691"/>
    </source>
</evidence>
<organism evidence="15">
    <name type="scientific">Brachypodium distachyon</name>
    <name type="common">Purple false brome</name>
    <name type="synonym">Trachynia distachya</name>
    <dbReference type="NCBI Taxonomy" id="15368"/>
    <lineage>
        <taxon>Eukaryota</taxon>
        <taxon>Viridiplantae</taxon>
        <taxon>Streptophyta</taxon>
        <taxon>Embryophyta</taxon>
        <taxon>Tracheophyta</taxon>
        <taxon>Spermatophyta</taxon>
        <taxon>Magnoliopsida</taxon>
        <taxon>Liliopsida</taxon>
        <taxon>Poales</taxon>
        <taxon>Poaceae</taxon>
        <taxon>BOP clade</taxon>
        <taxon>Pooideae</taxon>
        <taxon>Stipodae</taxon>
        <taxon>Brachypodieae</taxon>
        <taxon>Brachypodium</taxon>
    </lineage>
</organism>
<dbReference type="FunFam" id="1.10.10.10:FF:000292">
    <property type="entry name" value="O-methyltransferase ZRP4"/>
    <property type="match status" value="1"/>
</dbReference>
<dbReference type="PIRSF" id="PIRSF005739">
    <property type="entry name" value="O-mtase"/>
    <property type="match status" value="1"/>
</dbReference>
<dbReference type="GO" id="GO:0008757">
    <property type="term" value="F:S-adenosylmethionine-dependent methyltransferase activity"/>
    <property type="evidence" value="ECO:0000318"/>
    <property type="project" value="GO_Central"/>
</dbReference>
<evidence type="ECO:0000256" key="1">
    <source>
        <dbReference type="ARBA" id="ARBA00011738"/>
    </source>
</evidence>
<evidence type="ECO:0000256" key="7">
    <source>
        <dbReference type="ARBA" id="ARBA00039116"/>
    </source>
</evidence>
<dbReference type="HOGENOM" id="CLU_005533_7_0_1"/>
<comment type="similarity">
    <text evidence="6">Belongs to the class I-like SAM-binding methyltransferase superfamily. Cation-independent O-methyltransferase family.</text>
</comment>
<dbReference type="InterPro" id="IPR016461">
    <property type="entry name" value="COMT-like"/>
</dbReference>
<comment type="subunit">
    <text evidence="1">Homodimer.</text>
</comment>
<dbReference type="Gene3D" id="1.10.10.10">
    <property type="entry name" value="Winged helix-like DNA-binding domain superfamily/Winged helix DNA-binding domain"/>
    <property type="match status" value="1"/>
</dbReference>
<feature type="active site" description="Proton acceptor" evidence="11">
    <location>
        <position position="276"/>
    </location>
</feature>
<dbReference type="Pfam" id="PF08100">
    <property type="entry name" value="Dimerisation"/>
    <property type="match status" value="1"/>
</dbReference>
<gene>
    <name evidence="15" type="primary">LOC100827387</name>
    <name evidence="14" type="ORF">BRADI_3g20597v3</name>
</gene>
<feature type="domain" description="O-methyltransferase dimerisation" evidence="13">
    <location>
        <begin position="31"/>
        <end position="114"/>
    </location>
</feature>
<dbReference type="KEGG" id="bdi:100827387"/>
<dbReference type="GO" id="GO:0017096">
    <property type="term" value="F:acetylserotonin O-methyltransferase activity"/>
    <property type="evidence" value="ECO:0007669"/>
    <property type="project" value="UniProtKB-EC"/>
</dbReference>
<keyword evidence="16" id="KW-1185">Reference proteome</keyword>
<evidence type="ECO:0000256" key="3">
    <source>
        <dbReference type="ARBA" id="ARBA00022679"/>
    </source>
</evidence>
<reference evidence="15" key="3">
    <citation type="submission" date="2018-08" db="UniProtKB">
        <authorList>
            <consortium name="EnsemblPlants"/>
        </authorList>
    </citation>
    <scope>IDENTIFICATION</scope>
    <source>
        <strain evidence="15">cv. Bd21</strain>
    </source>
</reference>
<dbReference type="SUPFAM" id="SSF46785">
    <property type="entry name" value="Winged helix' DNA-binding domain"/>
    <property type="match status" value="1"/>
</dbReference>
<reference evidence="14 15" key="1">
    <citation type="journal article" date="2010" name="Nature">
        <title>Genome sequencing and analysis of the model grass Brachypodium distachyon.</title>
        <authorList>
            <consortium name="International Brachypodium Initiative"/>
        </authorList>
    </citation>
    <scope>NUCLEOTIDE SEQUENCE [LARGE SCALE GENOMIC DNA]</scope>
    <source>
        <strain evidence="14 15">Bd21</strain>
    </source>
</reference>
<dbReference type="STRING" id="15368.I1I2T5"/>
<comment type="function">
    <text evidence="10">Methyltransferase which catalyzes the transfer of a methyl group onto N-acetylserotonin, producing melatonin (N-acetyl-5-methoxytryptamine).</text>
</comment>
<keyword evidence="3" id="KW-0808">Transferase</keyword>
<dbReference type="InterPro" id="IPR036390">
    <property type="entry name" value="WH_DNA-bd_sf"/>
</dbReference>
<evidence type="ECO:0000256" key="5">
    <source>
        <dbReference type="ARBA" id="ARBA00037926"/>
    </source>
</evidence>
<evidence type="ECO:0000313" key="14">
    <source>
        <dbReference type="EMBL" id="KQJ96042.1"/>
    </source>
</evidence>
<dbReference type="GeneID" id="100827387"/>
<evidence type="ECO:0000259" key="13">
    <source>
        <dbReference type="Pfam" id="PF08100"/>
    </source>
</evidence>
<dbReference type="InterPro" id="IPR012967">
    <property type="entry name" value="COMT_dimerisation"/>
</dbReference>
<dbReference type="GO" id="GO:0030187">
    <property type="term" value="P:melatonin biosynthetic process"/>
    <property type="evidence" value="ECO:0007669"/>
    <property type="project" value="UniProtKB-KW"/>
</dbReference>
<dbReference type="InterPro" id="IPR029063">
    <property type="entry name" value="SAM-dependent_MTases_sf"/>
</dbReference>
<dbReference type="InterPro" id="IPR001077">
    <property type="entry name" value="COMT_C"/>
</dbReference>
<evidence type="ECO:0000256" key="9">
    <source>
        <dbReference type="ARBA" id="ARBA00050215"/>
    </source>
</evidence>
<dbReference type="FunCoup" id="I1I2T5">
    <property type="interactions" value="259"/>
</dbReference>
<dbReference type="FunFam" id="3.40.50.150:FF:000057">
    <property type="entry name" value="O-methyltransferase ZRP4"/>
    <property type="match status" value="1"/>
</dbReference>
<evidence type="ECO:0000256" key="11">
    <source>
        <dbReference type="PIRSR" id="PIRSR005739-1"/>
    </source>
</evidence>
<keyword evidence="4" id="KW-0949">S-adenosyl-L-methionine</keyword>
<dbReference type="RefSeq" id="XP_003571634.3">
    <property type="nucleotide sequence ID" value="XM_003571586.4"/>
</dbReference>
<dbReference type="Gramene" id="KQJ96042">
    <property type="protein sequence ID" value="KQJ96042"/>
    <property type="gene ID" value="BRADI_3g20597v3"/>
</dbReference>
<sequence>MAHVCDKDKDEPAMSKDDLLQAQTELYHPSLGFIKSMALRAAADLRIPDAIHRLGGAATLSELADATGIHTTKVSHLRRLMRVLTTSGIFSVVGDSRTHAPVYKLTRVSRLLVEDGGTGLSPMVLGVYVNPAAVNALFSMREWFTAERSEHAGLSLFELAHGCGRWEMAADQEDAGVSHDGMVADSRVVMEALLKDSGGGGGVFQGVSSLMDVGGGHGAVAAAVARAFPRVKCTVLELPQVVAGAPAVEGDVRFVAEDMFQHISSADAVLLKWILHCWQDEDCVKILKKCKEAIPTRDAGGKVTIIDMVVGLAVAGSPETVSNETQVFSDVYKMYMDGVEREEHEWKKIFLEAGFSDYKISPVLGFRSIIEVYP</sequence>
<comment type="catalytic activity">
    <reaction evidence="9">
        <text>N-acetylserotonin + S-adenosyl-L-methionine = melatonin + S-adenosyl-L-homocysteine + H(+)</text>
        <dbReference type="Rhea" id="RHEA:15573"/>
        <dbReference type="ChEBI" id="CHEBI:15378"/>
        <dbReference type="ChEBI" id="CHEBI:16796"/>
        <dbReference type="ChEBI" id="CHEBI:17697"/>
        <dbReference type="ChEBI" id="CHEBI:57856"/>
        <dbReference type="ChEBI" id="CHEBI:59789"/>
        <dbReference type="EC" id="2.1.1.4"/>
    </reaction>
</comment>
<dbReference type="PROSITE" id="PS51683">
    <property type="entry name" value="SAM_OMT_II"/>
    <property type="match status" value="1"/>
</dbReference>
<proteinExistence type="inferred from homology"/>
<reference evidence="14" key="2">
    <citation type="submission" date="2017-06" db="EMBL/GenBank/DDBJ databases">
        <title>WGS assembly of Brachypodium distachyon.</title>
        <authorList>
            <consortium name="The International Brachypodium Initiative"/>
            <person name="Lucas S."/>
            <person name="Harmon-Smith M."/>
            <person name="Lail K."/>
            <person name="Tice H."/>
            <person name="Grimwood J."/>
            <person name="Bruce D."/>
            <person name="Barry K."/>
            <person name="Shu S."/>
            <person name="Lindquist E."/>
            <person name="Wang M."/>
            <person name="Pitluck S."/>
            <person name="Vogel J.P."/>
            <person name="Garvin D.F."/>
            <person name="Mockler T.C."/>
            <person name="Schmutz J."/>
            <person name="Rokhsar D."/>
            <person name="Bevan M.W."/>
        </authorList>
    </citation>
    <scope>NUCLEOTIDE SEQUENCE</scope>
    <source>
        <strain evidence="14">Bd21</strain>
    </source>
</reference>
<dbReference type="EMBL" id="CM000882">
    <property type="protein sequence ID" value="KQJ96042.1"/>
    <property type="molecule type" value="Genomic_DNA"/>
</dbReference>
<dbReference type="OMA" id="DHANTRF"/>
<dbReference type="Proteomes" id="UP000008810">
    <property type="component" value="Chromosome 3"/>
</dbReference>
<dbReference type="Pfam" id="PF00891">
    <property type="entry name" value="Methyltransf_2"/>
    <property type="match status" value="1"/>
</dbReference>
<dbReference type="OrthoDB" id="613486at2759"/>
<dbReference type="eggNOG" id="KOG3178">
    <property type="taxonomic scope" value="Eukaryota"/>
</dbReference>
<dbReference type="SUPFAM" id="SSF53335">
    <property type="entry name" value="S-adenosyl-L-methionine-dependent methyltransferases"/>
    <property type="match status" value="1"/>
</dbReference>
<dbReference type="InterPro" id="IPR036388">
    <property type="entry name" value="WH-like_DNA-bd_sf"/>
</dbReference>
<dbReference type="EnsemblPlants" id="KQJ96042">
    <property type="protein sequence ID" value="KQJ96042"/>
    <property type="gene ID" value="BRADI_3g20597v3"/>
</dbReference>
<evidence type="ECO:0000256" key="8">
    <source>
        <dbReference type="ARBA" id="ARBA00043260"/>
    </source>
</evidence>
<dbReference type="AlphaFoldDB" id="I1I2T5"/>
<evidence type="ECO:0000256" key="2">
    <source>
        <dbReference type="ARBA" id="ARBA00022603"/>
    </source>
</evidence>
<keyword evidence="2" id="KW-0489">Methyltransferase</keyword>
<evidence type="ECO:0000256" key="10">
    <source>
        <dbReference type="ARBA" id="ARBA00058933"/>
    </source>
</evidence>
<accession>I1I2T5</accession>
<comment type="pathway">
    <text evidence="5">Aromatic compound metabolism; melatonin biosynthesis; melatonin from serotonin: step 1/2.</text>
</comment>
<protein>
    <recommendedName>
        <fullName evidence="7">acetylserotonin O-methyltransferase</fullName>
        <ecNumber evidence="7">2.1.1.4</ecNumber>
    </recommendedName>
</protein>
<dbReference type="EC" id="2.1.1.4" evidence="7"/>
<evidence type="ECO:0000259" key="12">
    <source>
        <dbReference type="Pfam" id="PF00891"/>
    </source>
</evidence>
<keyword evidence="8" id="KW-0471">Melatonin biosynthesis</keyword>
<dbReference type="GO" id="GO:0032259">
    <property type="term" value="P:methylation"/>
    <property type="evidence" value="ECO:0000318"/>
    <property type="project" value="GO_Central"/>
</dbReference>
<name>I1I2T5_BRADI</name>
<dbReference type="PANTHER" id="PTHR11746">
    <property type="entry name" value="O-METHYLTRANSFERASE"/>
    <property type="match status" value="1"/>
</dbReference>
<dbReference type="Gene3D" id="3.40.50.150">
    <property type="entry name" value="Vaccinia Virus protein VP39"/>
    <property type="match status" value="1"/>
</dbReference>
<dbReference type="GO" id="GO:0046983">
    <property type="term" value="F:protein dimerization activity"/>
    <property type="evidence" value="ECO:0007669"/>
    <property type="project" value="InterPro"/>
</dbReference>
<evidence type="ECO:0000313" key="15">
    <source>
        <dbReference type="EnsemblPlants" id="KQJ96042"/>
    </source>
</evidence>
<evidence type="ECO:0000256" key="6">
    <source>
        <dbReference type="ARBA" id="ARBA00038277"/>
    </source>
</evidence>
<dbReference type="GO" id="GO:0008171">
    <property type="term" value="F:O-methyltransferase activity"/>
    <property type="evidence" value="ECO:0000318"/>
    <property type="project" value="GO_Central"/>
</dbReference>